<protein>
    <recommendedName>
        <fullName evidence="2">EcxA zinc-binding domain-containing protein</fullName>
    </recommendedName>
</protein>
<name>A0A5N6V5J2_ASPTM</name>
<dbReference type="OrthoDB" id="406838at2759"/>
<dbReference type="Pfam" id="PF16313">
    <property type="entry name" value="DUF4953"/>
    <property type="match status" value="1"/>
</dbReference>
<accession>A0A5N6V5J2</accession>
<proteinExistence type="predicted"/>
<dbReference type="AlphaFoldDB" id="A0A5N6V5J2"/>
<evidence type="ECO:0000256" key="1">
    <source>
        <dbReference type="SAM" id="MobiDB-lite"/>
    </source>
</evidence>
<gene>
    <name evidence="3" type="ORF">BDV40DRAFT_297782</name>
</gene>
<dbReference type="InterPro" id="IPR032534">
    <property type="entry name" value="EcxA_zinc-bd"/>
</dbReference>
<evidence type="ECO:0000313" key="3">
    <source>
        <dbReference type="EMBL" id="KAE8165191.1"/>
    </source>
</evidence>
<keyword evidence="4" id="KW-1185">Reference proteome</keyword>
<dbReference type="SUPFAM" id="SSF55486">
    <property type="entry name" value="Metalloproteases ('zincins'), catalytic domain"/>
    <property type="match status" value="1"/>
</dbReference>
<dbReference type="InterPro" id="IPR024079">
    <property type="entry name" value="MetalloPept_cat_dom_sf"/>
</dbReference>
<reference evidence="3 4" key="1">
    <citation type="submission" date="2019-04" db="EMBL/GenBank/DDBJ databases">
        <title>Friends and foes A comparative genomics study of 23 Aspergillus species from section Flavi.</title>
        <authorList>
            <consortium name="DOE Joint Genome Institute"/>
            <person name="Kjaerbolling I."/>
            <person name="Vesth T."/>
            <person name="Frisvad J.C."/>
            <person name="Nybo J.L."/>
            <person name="Theobald S."/>
            <person name="Kildgaard S."/>
            <person name="Isbrandt T."/>
            <person name="Kuo A."/>
            <person name="Sato A."/>
            <person name="Lyhne E.K."/>
            <person name="Kogle M.E."/>
            <person name="Wiebenga A."/>
            <person name="Kun R.S."/>
            <person name="Lubbers R.J."/>
            <person name="Makela M.R."/>
            <person name="Barry K."/>
            <person name="Chovatia M."/>
            <person name="Clum A."/>
            <person name="Daum C."/>
            <person name="Haridas S."/>
            <person name="He G."/>
            <person name="LaButti K."/>
            <person name="Lipzen A."/>
            <person name="Mondo S."/>
            <person name="Riley R."/>
            <person name="Salamov A."/>
            <person name="Simmons B.A."/>
            <person name="Magnuson J.K."/>
            <person name="Henrissat B."/>
            <person name="Mortensen U.H."/>
            <person name="Larsen T.O."/>
            <person name="Devries R.P."/>
            <person name="Grigoriev I.V."/>
            <person name="Machida M."/>
            <person name="Baker S.E."/>
            <person name="Andersen M.R."/>
        </authorList>
    </citation>
    <scope>NUCLEOTIDE SEQUENCE [LARGE SCALE GENOMIC DNA]</scope>
    <source>
        <strain evidence="3 4">CBS 117626</strain>
    </source>
</reference>
<dbReference type="Gene3D" id="3.40.390.10">
    <property type="entry name" value="Collagenase (Catalytic Domain)"/>
    <property type="match status" value="1"/>
</dbReference>
<evidence type="ECO:0000259" key="2">
    <source>
        <dbReference type="Pfam" id="PF16313"/>
    </source>
</evidence>
<dbReference type="EMBL" id="ML738602">
    <property type="protein sequence ID" value="KAE8165191.1"/>
    <property type="molecule type" value="Genomic_DNA"/>
</dbReference>
<sequence>MASSQAGLSASRRTLFVRQLKHAEANNTNSSFRTVTPNETASASDTPLSPSTNKKVYSCTTEKKRALNFSPDERGLSSLRVGAGDYSDRWAYGSTINFAAFADKYPKTGYAELAARELNNAAEEWNAVKLGVKFKWVTNLEEAAFVLAYGGDNGDTLAEAFFPNGKDINTLNVYRKAFEEENIQHLKNIFLHELGHVLGLRHEFAAEREAGVRSSQIGTANPESVMSYSFPPKIQESDKEYGRQFYSLLPIRDFEPDN</sequence>
<feature type="domain" description="EcxA zinc-binding" evidence="2">
    <location>
        <begin position="183"/>
        <end position="241"/>
    </location>
</feature>
<organism evidence="3 4">
    <name type="scientific">Aspergillus tamarii</name>
    <dbReference type="NCBI Taxonomy" id="41984"/>
    <lineage>
        <taxon>Eukaryota</taxon>
        <taxon>Fungi</taxon>
        <taxon>Dikarya</taxon>
        <taxon>Ascomycota</taxon>
        <taxon>Pezizomycotina</taxon>
        <taxon>Eurotiomycetes</taxon>
        <taxon>Eurotiomycetidae</taxon>
        <taxon>Eurotiales</taxon>
        <taxon>Aspergillaceae</taxon>
        <taxon>Aspergillus</taxon>
        <taxon>Aspergillus subgen. Circumdati</taxon>
    </lineage>
</organism>
<dbReference type="Proteomes" id="UP000326950">
    <property type="component" value="Unassembled WGS sequence"/>
</dbReference>
<evidence type="ECO:0000313" key="4">
    <source>
        <dbReference type="Proteomes" id="UP000326950"/>
    </source>
</evidence>
<dbReference type="GO" id="GO:0008237">
    <property type="term" value="F:metallopeptidase activity"/>
    <property type="evidence" value="ECO:0007669"/>
    <property type="project" value="InterPro"/>
</dbReference>
<feature type="region of interest" description="Disordered" evidence="1">
    <location>
        <begin position="27"/>
        <end position="56"/>
    </location>
</feature>